<dbReference type="OrthoDB" id="9808559at2"/>
<dbReference type="GO" id="GO:0046872">
    <property type="term" value="F:metal ion binding"/>
    <property type="evidence" value="ECO:0007669"/>
    <property type="project" value="UniProtKB-KW"/>
</dbReference>
<feature type="domain" description="4Fe-4S ferredoxin-type" evidence="5">
    <location>
        <begin position="85"/>
        <end position="114"/>
    </location>
</feature>
<dbReference type="InterPro" id="IPR017896">
    <property type="entry name" value="4Fe4S_Fe-S-bd"/>
</dbReference>
<accession>A0A2T3NJE8</accession>
<evidence type="ECO:0000256" key="1">
    <source>
        <dbReference type="ARBA" id="ARBA00022485"/>
    </source>
</evidence>
<dbReference type="Pfam" id="PF25160">
    <property type="entry name" value="LdpA_Fe-S-bd"/>
    <property type="match status" value="1"/>
</dbReference>
<dbReference type="Pfam" id="PF12838">
    <property type="entry name" value="Fer4_7"/>
    <property type="match status" value="1"/>
</dbReference>
<dbReference type="GO" id="GO:0051539">
    <property type="term" value="F:4 iron, 4 sulfur cluster binding"/>
    <property type="evidence" value="ECO:0007669"/>
    <property type="project" value="UniProtKB-KW"/>
</dbReference>
<dbReference type="Gene3D" id="3.30.70.20">
    <property type="match status" value="2"/>
</dbReference>
<dbReference type="Proteomes" id="UP000241346">
    <property type="component" value="Unassembled WGS sequence"/>
</dbReference>
<dbReference type="RefSeq" id="WP_107296219.1">
    <property type="nucleotide sequence ID" value="NZ_PYMB01000001.1"/>
</dbReference>
<keyword evidence="3" id="KW-0408">Iron</keyword>
<evidence type="ECO:0000256" key="2">
    <source>
        <dbReference type="ARBA" id="ARBA00022723"/>
    </source>
</evidence>
<name>A0A2T3NJE8_9GAMM</name>
<keyword evidence="2" id="KW-0479">Metal-binding</keyword>
<evidence type="ECO:0000256" key="4">
    <source>
        <dbReference type="ARBA" id="ARBA00023014"/>
    </source>
</evidence>
<keyword evidence="4" id="KW-0411">Iron-sulfur</keyword>
<evidence type="ECO:0000313" key="6">
    <source>
        <dbReference type="EMBL" id="PSW15599.1"/>
    </source>
</evidence>
<dbReference type="InterPro" id="IPR017900">
    <property type="entry name" value="4Fe4S_Fe_S_CS"/>
</dbReference>
<dbReference type="PANTHER" id="PTHR24960">
    <property type="entry name" value="PHOTOSYSTEM I IRON-SULFUR CENTER-RELATED"/>
    <property type="match status" value="1"/>
</dbReference>
<comment type="caution">
    <text evidence="6">The sequence shown here is derived from an EMBL/GenBank/DDBJ whole genome shotgun (WGS) entry which is preliminary data.</text>
</comment>
<proteinExistence type="predicted"/>
<dbReference type="EMBL" id="PYMB01000001">
    <property type="protein sequence ID" value="PSW15599.1"/>
    <property type="molecule type" value="Genomic_DNA"/>
</dbReference>
<dbReference type="PROSITE" id="PS51379">
    <property type="entry name" value="4FE4S_FER_2"/>
    <property type="match status" value="3"/>
</dbReference>
<dbReference type="SUPFAM" id="SSF54862">
    <property type="entry name" value="4Fe-4S ferredoxins"/>
    <property type="match status" value="1"/>
</dbReference>
<dbReference type="PANTHER" id="PTHR24960:SF85">
    <property type="entry name" value="POLYFERREDOXIN PROTEIN VHUB"/>
    <property type="match status" value="1"/>
</dbReference>
<protein>
    <submittedName>
        <fullName evidence="6">Ferredoxin-type protein NapF</fullName>
    </submittedName>
</protein>
<evidence type="ECO:0000256" key="3">
    <source>
        <dbReference type="ARBA" id="ARBA00023004"/>
    </source>
</evidence>
<keyword evidence="1" id="KW-0004">4Fe-4S</keyword>
<sequence>MQEKSEKYYKAVLEHKQVSRRGLFRGLLGGVKKTHHAAVLEPFTRKVARPPQAVDETLLAKLCDGCGECEKACPQQVISMIDGKPELHLDCNYCTDCGECQKACPTKALSNNVASTGMIPVFSGACRRVLHGYCDMCAEECPKQAIDLNEKRPAVIKESCTGCGQCRSSCPMGAISFELTAIQPIPVQG</sequence>
<dbReference type="PROSITE" id="PS00198">
    <property type="entry name" value="4FE4S_FER_1"/>
    <property type="match status" value="1"/>
</dbReference>
<dbReference type="InterPro" id="IPR057431">
    <property type="entry name" value="LdpA_Fe-S-bd"/>
</dbReference>
<gene>
    <name evidence="6" type="ORF">C9J01_00865</name>
</gene>
<evidence type="ECO:0000313" key="7">
    <source>
        <dbReference type="Proteomes" id="UP000241346"/>
    </source>
</evidence>
<feature type="domain" description="4Fe-4S ferredoxin-type" evidence="5">
    <location>
        <begin position="151"/>
        <end position="180"/>
    </location>
</feature>
<organism evidence="6 7">
    <name type="scientific">Photobacterium rosenbergii</name>
    <dbReference type="NCBI Taxonomy" id="294936"/>
    <lineage>
        <taxon>Bacteria</taxon>
        <taxon>Pseudomonadati</taxon>
        <taxon>Pseudomonadota</taxon>
        <taxon>Gammaproteobacteria</taxon>
        <taxon>Vibrionales</taxon>
        <taxon>Vibrionaceae</taxon>
        <taxon>Photobacterium</taxon>
    </lineage>
</organism>
<dbReference type="AlphaFoldDB" id="A0A2T3NJE8"/>
<feature type="domain" description="4Fe-4S ferredoxin-type" evidence="5">
    <location>
        <begin position="50"/>
        <end position="83"/>
    </location>
</feature>
<evidence type="ECO:0000259" key="5">
    <source>
        <dbReference type="PROSITE" id="PS51379"/>
    </source>
</evidence>
<dbReference type="InterPro" id="IPR050157">
    <property type="entry name" value="PSI_iron-sulfur_center"/>
</dbReference>
<reference evidence="6 7" key="1">
    <citation type="submission" date="2018-03" db="EMBL/GenBank/DDBJ databases">
        <title>Whole genome sequencing of Histamine producing bacteria.</title>
        <authorList>
            <person name="Butler K."/>
        </authorList>
    </citation>
    <scope>NUCLEOTIDE SEQUENCE [LARGE SCALE GENOMIC DNA]</scope>
    <source>
        <strain evidence="6 7">DSM 19138</strain>
    </source>
</reference>